<feature type="chain" id="PRO_5037948126" description="Fibronectin type-III domain-containing protein" evidence="1">
    <location>
        <begin position="24"/>
        <end position="607"/>
    </location>
</feature>
<feature type="signal peptide" evidence="1">
    <location>
        <begin position="1"/>
        <end position="23"/>
    </location>
</feature>
<proteinExistence type="predicted"/>
<dbReference type="RefSeq" id="WP_204703062.1">
    <property type="nucleotide sequence ID" value="NZ_JAFBDQ010000024.1"/>
</dbReference>
<evidence type="ECO:0000256" key="1">
    <source>
        <dbReference type="SAM" id="SignalP"/>
    </source>
</evidence>
<dbReference type="EMBL" id="JAFBDQ010000024">
    <property type="protein sequence ID" value="MBM7558066.1"/>
    <property type="molecule type" value="Genomic_DNA"/>
</dbReference>
<dbReference type="PROSITE" id="PS51257">
    <property type="entry name" value="PROKAR_LIPOPROTEIN"/>
    <property type="match status" value="1"/>
</dbReference>
<evidence type="ECO:0000313" key="4">
    <source>
        <dbReference type="Proteomes" id="UP000774000"/>
    </source>
</evidence>
<sequence>MKKSSKFYLILALLLLVPIMVGCSDDSGGTTKYTLSIEKEGSGTVEPTEGSHKYKKGTSVPLSASGNGNYYHEEWQGDGISTSQDGTTKVLMNQDRTVKAIFSAKTTSEKSVSDAESLKTEINNINNGDNIDTLILTNSFSVSSLPTIQKSITLDLNNKTLTANVNIMTTETKTIKITSGKIDGDLTVDAANAELENNAVVTGKTDIQNVSNNSFYNSGQLNELVINDGDGCSVNNQSGSSVNSIEVSDTAKDVTIENDNSKIENGIDVKGENTKISNKSGTTVKGKVNVSGKNTQINNQDSNIEAETTIEDTADGTKVSNQNSTVQGNINVEGENTEIENNDSNVESEININANNTKVRNEAGSVKNIKVGNKAQNASIENSGSIDNVNVDNDAKDSTTVINEGTEAEIKETNVEALEVTGKLKYQTKPDESVSLPVVANENAKIKWNGAYKISSDGSSREVTDWTKPDNGKVQGKQLGTIEYRGVIVQDGTETKRKVSMRLLVRKKSTIGIDFQDGPEQVQNLTAELSSGEINLTWDAGTDAENYLIYRSQEDDFSTAKRVTNAISNNNYIDQDVAAGSYYYWVEAYDANGLASEISESVSVNVE</sequence>
<dbReference type="AlphaFoldDB" id="A0A939BTB1"/>
<dbReference type="SUPFAM" id="SSF49265">
    <property type="entry name" value="Fibronectin type III"/>
    <property type="match status" value="1"/>
</dbReference>
<dbReference type="InterPro" id="IPR003961">
    <property type="entry name" value="FN3_dom"/>
</dbReference>
<keyword evidence="1" id="KW-0732">Signal</keyword>
<dbReference type="PROSITE" id="PS50853">
    <property type="entry name" value="FN3"/>
    <property type="match status" value="1"/>
</dbReference>
<organism evidence="3 4">
    <name type="scientific">Halanaerobacter jeridensis</name>
    <dbReference type="NCBI Taxonomy" id="706427"/>
    <lineage>
        <taxon>Bacteria</taxon>
        <taxon>Bacillati</taxon>
        <taxon>Bacillota</taxon>
        <taxon>Clostridia</taxon>
        <taxon>Halanaerobiales</taxon>
        <taxon>Halobacteroidaceae</taxon>
        <taxon>Halanaerobacter</taxon>
    </lineage>
</organism>
<reference evidence="3" key="1">
    <citation type="submission" date="2021-01" db="EMBL/GenBank/DDBJ databases">
        <title>Genomic Encyclopedia of Type Strains, Phase IV (KMG-IV): sequencing the most valuable type-strain genomes for metagenomic binning, comparative biology and taxonomic classification.</title>
        <authorList>
            <person name="Goeker M."/>
        </authorList>
    </citation>
    <scope>NUCLEOTIDE SEQUENCE</scope>
    <source>
        <strain evidence="3">DSM 23230</strain>
    </source>
</reference>
<dbReference type="InterPro" id="IPR013783">
    <property type="entry name" value="Ig-like_fold"/>
</dbReference>
<evidence type="ECO:0000313" key="3">
    <source>
        <dbReference type="EMBL" id="MBM7558066.1"/>
    </source>
</evidence>
<dbReference type="InterPro" id="IPR036116">
    <property type="entry name" value="FN3_sf"/>
</dbReference>
<comment type="caution">
    <text evidence="3">The sequence shown here is derived from an EMBL/GenBank/DDBJ whole genome shotgun (WGS) entry which is preliminary data.</text>
</comment>
<dbReference type="Pfam" id="PF18998">
    <property type="entry name" value="Flg_new_2"/>
    <property type="match status" value="1"/>
</dbReference>
<dbReference type="Proteomes" id="UP000774000">
    <property type="component" value="Unassembled WGS sequence"/>
</dbReference>
<protein>
    <recommendedName>
        <fullName evidence="2">Fibronectin type-III domain-containing protein</fullName>
    </recommendedName>
</protein>
<accession>A0A939BTB1</accession>
<evidence type="ECO:0000259" key="2">
    <source>
        <dbReference type="PROSITE" id="PS50853"/>
    </source>
</evidence>
<dbReference type="InterPro" id="IPR044060">
    <property type="entry name" value="Bacterial_rp_domain"/>
</dbReference>
<dbReference type="Gene3D" id="2.60.40.10">
    <property type="entry name" value="Immunoglobulins"/>
    <property type="match status" value="1"/>
</dbReference>
<feature type="domain" description="Fibronectin type-III" evidence="2">
    <location>
        <begin position="518"/>
        <end position="607"/>
    </location>
</feature>
<name>A0A939BTB1_9FIRM</name>
<gene>
    <name evidence="3" type="ORF">JOC47_002936</name>
</gene>
<keyword evidence="4" id="KW-1185">Reference proteome</keyword>